<protein>
    <submittedName>
        <fullName evidence="1">Uncharacterized protein</fullName>
    </submittedName>
</protein>
<dbReference type="Proteomes" id="UP000188637">
    <property type="component" value="Unassembled WGS sequence"/>
</dbReference>
<name>A0ACC8XBD2_9FIRM</name>
<keyword evidence="2" id="KW-1185">Reference proteome</keyword>
<gene>
    <name evidence="1" type="ORF">AN640_01655</name>
</gene>
<evidence type="ECO:0000313" key="1">
    <source>
        <dbReference type="EMBL" id="ONI39737.1"/>
    </source>
</evidence>
<proteinExistence type="predicted"/>
<reference evidence="1" key="1">
    <citation type="submission" date="2016-08" db="EMBL/GenBank/DDBJ databases">
        <authorList>
            <person name="Ngugi D.K."/>
            <person name="Miyake S."/>
            <person name="Stingl U."/>
        </authorList>
    </citation>
    <scope>NUCLEOTIDE SEQUENCE</scope>
    <source>
        <strain evidence="1">SCG-D08WGA-EpuloA1</strain>
    </source>
</reference>
<comment type="caution">
    <text evidence="1">The sequence shown here is derived from an EMBL/GenBank/DDBJ whole genome shotgun (WGS) entry which is preliminary data.</text>
</comment>
<organism evidence="1 2">
    <name type="scientific">Candidatus Epulonipiscium fishelsonii</name>
    <dbReference type="NCBI Taxonomy" id="77094"/>
    <lineage>
        <taxon>Bacteria</taxon>
        <taxon>Bacillati</taxon>
        <taxon>Bacillota</taxon>
        <taxon>Clostridia</taxon>
        <taxon>Lachnospirales</taxon>
        <taxon>Lachnospiraceae</taxon>
        <taxon>Candidatus Epulonipiscium</taxon>
    </lineage>
</organism>
<evidence type="ECO:0000313" key="2">
    <source>
        <dbReference type="Proteomes" id="UP000188637"/>
    </source>
</evidence>
<sequence>MKIGLDKITIKDLRVQGIGVKELSEIKRGENIQYCLKEDGAIKGVEYLKIIDDKFGCLKIRNKEINGINKNVVILEICRKKGENVIPLKIKEMQKRIKEIADYIKKTYSVVLDVKTATYKEIEINCTMQLKDEYRKYTKLFEVMIDNVPETYKISNAIRSTKDKENVMYLVKNKSMQFKIYNKTNDILAKNPNAVIEENLLRLEYSLKQDKNTKKIKKVFDTINVFGENSITQKMIENFFEKQFEKDFVKKIDKNIEKQRKKIVKMLKEEKEKNKNYIQNVWEYIQTKEFKERYGILIDLQIFIEAIKKVDKKNTNRTIKRFVDNRNKELLQEYMQVQNKLNELIMKIKGGKEKIKTSEKQQKYKFKRVKNIKSMEEVKKDWKVLKNKGSIWLKWKKKIKKILKNNNRRIIVIKGKK</sequence>
<dbReference type="EMBL" id="LJHD01000254">
    <property type="protein sequence ID" value="ONI39737.1"/>
    <property type="molecule type" value="Genomic_DNA"/>
</dbReference>
<accession>A0ACC8XBD2</accession>